<dbReference type="PANTHER" id="PTHR19879">
    <property type="entry name" value="TRANSCRIPTION INITIATION FACTOR TFIID"/>
    <property type="match status" value="1"/>
</dbReference>
<organism evidence="4 5">
    <name type="scientific">Tetrapyrgos nigripes</name>
    <dbReference type="NCBI Taxonomy" id="182062"/>
    <lineage>
        <taxon>Eukaryota</taxon>
        <taxon>Fungi</taxon>
        <taxon>Dikarya</taxon>
        <taxon>Basidiomycota</taxon>
        <taxon>Agaricomycotina</taxon>
        <taxon>Agaricomycetes</taxon>
        <taxon>Agaricomycetidae</taxon>
        <taxon>Agaricales</taxon>
        <taxon>Marasmiineae</taxon>
        <taxon>Marasmiaceae</taxon>
        <taxon>Tetrapyrgos</taxon>
    </lineage>
</organism>
<evidence type="ECO:0000256" key="2">
    <source>
        <dbReference type="ARBA" id="ARBA00022737"/>
    </source>
</evidence>
<dbReference type="InterPro" id="IPR036322">
    <property type="entry name" value="WD40_repeat_dom_sf"/>
</dbReference>
<dbReference type="InterPro" id="IPR019775">
    <property type="entry name" value="WD40_repeat_CS"/>
</dbReference>
<dbReference type="Proteomes" id="UP000559256">
    <property type="component" value="Unassembled WGS sequence"/>
</dbReference>
<feature type="repeat" description="WD" evidence="3">
    <location>
        <begin position="266"/>
        <end position="307"/>
    </location>
</feature>
<evidence type="ECO:0000313" key="5">
    <source>
        <dbReference type="Proteomes" id="UP000559256"/>
    </source>
</evidence>
<dbReference type="Gene3D" id="2.130.10.10">
    <property type="entry name" value="YVTN repeat-like/Quinoprotein amine dehydrogenase"/>
    <property type="match status" value="2"/>
</dbReference>
<keyword evidence="1 3" id="KW-0853">WD repeat</keyword>
<keyword evidence="2" id="KW-0677">Repeat</keyword>
<protein>
    <recommendedName>
        <fullName evidence="6">WD40 repeat-like protein</fullName>
    </recommendedName>
</protein>
<evidence type="ECO:0008006" key="6">
    <source>
        <dbReference type="Google" id="ProtNLM"/>
    </source>
</evidence>
<name>A0A8H5CE23_9AGAR</name>
<gene>
    <name evidence="4" type="ORF">D9758_013146</name>
</gene>
<dbReference type="OrthoDB" id="2911645at2759"/>
<dbReference type="SUPFAM" id="SSF50978">
    <property type="entry name" value="WD40 repeat-like"/>
    <property type="match status" value="1"/>
</dbReference>
<dbReference type="EMBL" id="JAACJM010000179">
    <property type="protein sequence ID" value="KAF5340082.1"/>
    <property type="molecule type" value="Genomic_DNA"/>
</dbReference>
<dbReference type="InterPro" id="IPR001680">
    <property type="entry name" value="WD40_rpt"/>
</dbReference>
<dbReference type="PROSITE" id="PS00678">
    <property type="entry name" value="WD_REPEATS_1"/>
    <property type="match status" value="1"/>
</dbReference>
<dbReference type="Pfam" id="PF00400">
    <property type="entry name" value="WD40"/>
    <property type="match status" value="4"/>
</dbReference>
<proteinExistence type="predicted"/>
<keyword evidence="5" id="KW-1185">Reference proteome</keyword>
<dbReference type="PROSITE" id="PS50082">
    <property type="entry name" value="WD_REPEATS_2"/>
    <property type="match status" value="4"/>
</dbReference>
<dbReference type="AlphaFoldDB" id="A0A8H5CE23"/>
<comment type="caution">
    <text evidence="4">The sequence shown here is derived from an EMBL/GenBank/DDBJ whole genome shotgun (WGS) entry which is preliminary data.</text>
</comment>
<dbReference type="InterPro" id="IPR015943">
    <property type="entry name" value="WD40/YVTN_repeat-like_dom_sf"/>
</dbReference>
<evidence type="ECO:0000256" key="3">
    <source>
        <dbReference type="PROSITE-ProRule" id="PRU00221"/>
    </source>
</evidence>
<evidence type="ECO:0000313" key="4">
    <source>
        <dbReference type="EMBL" id="KAF5340082.1"/>
    </source>
</evidence>
<dbReference type="SMART" id="SM00320">
    <property type="entry name" value="WD40"/>
    <property type="match status" value="4"/>
</dbReference>
<feature type="repeat" description="WD" evidence="3">
    <location>
        <begin position="458"/>
        <end position="479"/>
    </location>
</feature>
<feature type="repeat" description="WD" evidence="3">
    <location>
        <begin position="308"/>
        <end position="349"/>
    </location>
</feature>
<feature type="repeat" description="WD" evidence="3">
    <location>
        <begin position="350"/>
        <end position="392"/>
    </location>
</feature>
<evidence type="ECO:0000256" key="1">
    <source>
        <dbReference type="ARBA" id="ARBA00022574"/>
    </source>
</evidence>
<dbReference type="PANTHER" id="PTHR19879:SF9">
    <property type="entry name" value="TRANSCRIPTION INITIATION FACTOR TFIID SUBUNIT 5"/>
    <property type="match status" value="1"/>
</dbReference>
<dbReference type="PROSITE" id="PS50294">
    <property type="entry name" value="WD_REPEATS_REGION"/>
    <property type="match status" value="2"/>
</dbReference>
<sequence>MVESEPIKAHSYTTLIPLLIPPTDTMSSTTRFSSEQFFASWKFELDHDFTKDGQPATFFPGHPKQWGDENARLDLPKLEQYQSRIIALNEDGTLLGVGVGGDVLIYDMASLSLLRTLRGIRPRSMSSIVFQPGRGRDAKVLVGANYIQGQRSKTLPIFKCWDLVDAGSSQDAMVEAAKASASVVVRTMVGKGSWSEGDVDESKVQQEILDAISWTHLELELQKGRAFEGTIQGKVFSPDGSFFLFFKERNTVVAIDIESLQECYSLVGHTGNIIWAEATPDNNIIGTSSWDHTVRLWDAATGQEIRVLTGATNRSLSGAFSPDGKLICAGCEDHRIRVWSVESGGLLHTLDGYRQRVRSLAFSPDGKSLVATGASGGNLMVFDLETGKSRQNWKLKLSVVETHFVAVTNLLYTSRGLLVFRAGDGLVFTYDEKTNEKGQYEHGPGVSVSSSGGHAIVTPDGKTLIVADFDGCVRFWSLD</sequence>
<reference evidence="4 5" key="1">
    <citation type="journal article" date="2020" name="ISME J.">
        <title>Uncovering the hidden diversity of litter-decomposition mechanisms in mushroom-forming fungi.</title>
        <authorList>
            <person name="Floudas D."/>
            <person name="Bentzer J."/>
            <person name="Ahren D."/>
            <person name="Johansson T."/>
            <person name="Persson P."/>
            <person name="Tunlid A."/>
        </authorList>
    </citation>
    <scope>NUCLEOTIDE SEQUENCE [LARGE SCALE GENOMIC DNA]</scope>
    <source>
        <strain evidence="4 5">CBS 291.85</strain>
    </source>
</reference>
<accession>A0A8H5CE23</accession>